<comment type="caution">
    <text evidence="2">The sequence shown here is derived from an EMBL/GenBank/DDBJ whole genome shotgun (WGS) entry which is preliminary data.</text>
</comment>
<evidence type="ECO:0000313" key="2">
    <source>
        <dbReference type="EMBL" id="PQL94202.1"/>
    </source>
</evidence>
<sequence length="155" mass="17826">MNLFKAIHSILLFICILFIMNCHTVKQNTSNNSCINFRIIESGAYGGISYPFHMLVKNKKDFDSLFTEFHKNVFPIVHRKYSPKKDYIFITFGEKSSGGLEYSVQKVERKNQSIIVKLQTIQENGTLFSTDAIATPYIIAEIEKTNSNNVYLKIE</sequence>
<dbReference type="EMBL" id="PSZM01000024">
    <property type="protein sequence ID" value="PQL94202.1"/>
    <property type="molecule type" value="Genomic_DNA"/>
</dbReference>
<dbReference type="Proteomes" id="UP000238042">
    <property type="component" value="Unassembled WGS sequence"/>
</dbReference>
<name>A0A2S8AEY5_9FLAO</name>
<dbReference type="AlphaFoldDB" id="A0A2S8AEY5"/>
<protein>
    <recommendedName>
        <fullName evidence="1">PrcB C-terminal domain-containing protein</fullName>
    </recommendedName>
</protein>
<feature type="domain" description="PrcB C-terminal" evidence="1">
    <location>
        <begin position="87"/>
        <end position="143"/>
    </location>
</feature>
<dbReference type="InterPro" id="IPR025748">
    <property type="entry name" value="PrcB_C_dom"/>
</dbReference>
<gene>
    <name evidence="2" type="ORF">C4S77_03300</name>
</gene>
<reference evidence="2 3" key="1">
    <citation type="submission" date="2018-02" db="EMBL/GenBank/DDBJ databases">
        <title>Genome sequences of Apibacter spp., gut symbionts of Asian honey bees.</title>
        <authorList>
            <person name="Kwong W.K."/>
            <person name="Steele M.I."/>
            <person name="Moran N.A."/>
        </authorList>
    </citation>
    <scope>NUCLEOTIDE SEQUENCE [LARGE SCALE GENOMIC DNA]</scope>
    <source>
        <strain evidence="3">wkB301</strain>
    </source>
</reference>
<evidence type="ECO:0000313" key="3">
    <source>
        <dbReference type="Proteomes" id="UP000238042"/>
    </source>
</evidence>
<evidence type="ECO:0000259" key="1">
    <source>
        <dbReference type="Pfam" id="PF14343"/>
    </source>
</evidence>
<dbReference type="Pfam" id="PF14343">
    <property type="entry name" value="PrcB_C"/>
    <property type="match status" value="1"/>
</dbReference>
<dbReference type="OrthoDB" id="2476445at2"/>
<organism evidence="2 3">
    <name type="scientific">Apibacter adventoris</name>
    <dbReference type="NCBI Taxonomy" id="1679466"/>
    <lineage>
        <taxon>Bacteria</taxon>
        <taxon>Pseudomonadati</taxon>
        <taxon>Bacteroidota</taxon>
        <taxon>Flavobacteriia</taxon>
        <taxon>Flavobacteriales</taxon>
        <taxon>Weeksellaceae</taxon>
        <taxon>Apibacter</taxon>
    </lineage>
</organism>
<proteinExistence type="predicted"/>
<accession>A0A2S8AEY5</accession>
<keyword evidence="3" id="KW-1185">Reference proteome</keyword>